<dbReference type="PANTHER" id="PTHR16172:SF41">
    <property type="entry name" value="MAJOR FACILITATOR SUPERFAMILY DOMAIN-CONTAINING PROTEIN 6-LIKE"/>
    <property type="match status" value="1"/>
</dbReference>
<dbReference type="PANTHER" id="PTHR16172">
    <property type="entry name" value="MAJOR FACILITATOR SUPERFAMILY DOMAIN-CONTAINING PROTEIN 6-LIKE"/>
    <property type="match status" value="1"/>
</dbReference>
<protein>
    <recommendedName>
        <fullName evidence="7">Major facilitator superfamily associated domain-containing protein</fullName>
    </recommendedName>
</protein>
<dbReference type="Gene3D" id="1.20.1250.20">
    <property type="entry name" value="MFS general substrate transporter like domains"/>
    <property type="match status" value="1"/>
</dbReference>
<comment type="caution">
    <text evidence="8">The sequence shown here is derived from an EMBL/GenBank/DDBJ whole genome shotgun (WGS) entry which is preliminary data.</text>
</comment>
<evidence type="ECO:0000256" key="2">
    <source>
        <dbReference type="ARBA" id="ARBA00005241"/>
    </source>
</evidence>
<evidence type="ECO:0000256" key="5">
    <source>
        <dbReference type="ARBA" id="ARBA00023136"/>
    </source>
</evidence>
<keyword evidence="9" id="KW-1185">Reference proteome</keyword>
<evidence type="ECO:0000256" key="3">
    <source>
        <dbReference type="ARBA" id="ARBA00022692"/>
    </source>
</evidence>
<evidence type="ECO:0000259" key="7">
    <source>
        <dbReference type="Pfam" id="PF12832"/>
    </source>
</evidence>
<feature type="transmembrane region" description="Helical" evidence="6">
    <location>
        <begin position="197"/>
        <end position="216"/>
    </location>
</feature>
<feature type="transmembrane region" description="Helical" evidence="6">
    <location>
        <begin position="336"/>
        <end position="362"/>
    </location>
</feature>
<dbReference type="SUPFAM" id="SSF103473">
    <property type="entry name" value="MFS general substrate transporter"/>
    <property type="match status" value="1"/>
</dbReference>
<feature type="transmembrane region" description="Helical" evidence="6">
    <location>
        <begin position="294"/>
        <end position="315"/>
    </location>
</feature>
<comment type="subcellular location">
    <subcellularLocation>
        <location evidence="1">Membrane</location>
        <topology evidence="1">Multi-pass membrane protein</topology>
    </subcellularLocation>
</comment>
<evidence type="ECO:0000256" key="1">
    <source>
        <dbReference type="ARBA" id="ARBA00004141"/>
    </source>
</evidence>
<feature type="non-terminal residue" evidence="8">
    <location>
        <position position="1"/>
    </location>
</feature>
<gene>
    <name evidence="8" type="ORF">B4U80_05127</name>
</gene>
<feature type="transmembrane region" description="Helical" evidence="6">
    <location>
        <begin position="140"/>
        <end position="160"/>
    </location>
</feature>
<dbReference type="Pfam" id="PF12832">
    <property type="entry name" value="MFS_1_like"/>
    <property type="match status" value="2"/>
</dbReference>
<dbReference type="Proteomes" id="UP000288716">
    <property type="component" value="Unassembled WGS sequence"/>
</dbReference>
<dbReference type="VEuPathDB" id="VectorBase:LDEU000915"/>
<dbReference type="EMBL" id="NCKV01000267">
    <property type="protein sequence ID" value="RWS31123.1"/>
    <property type="molecule type" value="Genomic_DNA"/>
</dbReference>
<feature type="transmembrane region" description="Helical" evidence="6">
    <location>
        <begin position="232"/>
        <end position="252"/>
    </location>
</feature>
<evidence type="ECO:0000256" key="4">
    <source>
        <dbReference type="ARBA" id="ARBA00022989"/>
    </source>
</evidence>
<keyword evidence="3 6" id="KW-0812">Transmembrane</keyword>
<evidence type="ECO:0000256" key="6">
    <source>
        <dbReference type="SAM" id="Phobius"/>
    </source>
</evidence>
<dbReference type="AlphaFoldDB" id="A0A443SUD7"/>
<dbReference type="InterPro" id="IPR051717">
    <property type="entry name" value="MFS_MFSD6"/>
</dbReference>
<keyword evidence="5 6" id="KW-0472">Membrane</keyword>
<keyword evidence="4 6" id="KW-1133">Transmembrane helix</keyword>
<feature type="domain" description="Major facilitator superfamily associated" evidence="7">
    <location>
        <begin position="115"/>
        <end position="364"/>
    </location>
</feature>
<dbReference type="InterPro" id="IPR036259">
    <property type="entry name" value="MFS_trans_sf"/>
</dbReference>
<dbReference type="OrthoDB" id="6414167at2759"/>
<reference evidence="8 9" key="1">
    <citation type="journal article" date="2018" name="Gigascience">
        <title>Genomes of trombidid mites reveal novel predicted allergens and laterally-transferred genes associated with secondary metabolism.</title>
        <authorList>
            <person name="Dong X."/>
            <person name="Chaisiri K."/>
            <person name="Xia D."/>
            <person name="Armstrong S.D."/>
            <person name="Fang Y."/>
            <person name="Donnelly M.J."/>
            <person name="Kadowaki T."/>
            <person name="McGarry J.W."/>
            <person name="Darby A.C."/>
            <person name="Makepeace B.L."/>
        </authorList>
    </citation>
    <scope>NUCLEOTIDE SEQUENCE [LARGE SCALE GENOMIC DNA]</scope>
    <source>
        <strain evidence="8">UoL-UT</strain>
    </source>
</reference>
<feature type="transmembrane region" description="Helical" evidence="6">
    <location>
        <begin position="23"/>
        <end position="45"/>
    </location>
</feature>
<feature type="domain" description="Major facilitator superfamily associated" evidence="7">
    <location>
        <begin position="1"/>
        <end position="72"/>
    </location>
</feature>
<name>A0A443SUD7_9ACAR</name>
<dbReference type="GO" id="GO:0016020">
    <property type="term" value="C:membrane"/>
    <property type="evidence" value="ECO:0007669"/>
    <property type="project" value="UniProtKB-SubCell"/>
</dbReference>
<accession>A0A443SUD7</accession>
<feature type="transmembrane region" description="Helical" evidence="6">
    <location>
        <begin position="264"/>
        <end position="282"/>
    </location>
</feature>
<evidence type="ECO:0000313" key="9">
    <source>
        <dbReference type="Proteomes" id="UP000288716"/>
    </source>
</evidence>
<comment type="similarity">
    <text evidence="2">Belongs to the major facilitator superfamily. MFSD6 family.</text>
</comment>
<dbReference type="InterPro" id="IPR024989">
    <property type="entry name" value="MFS_assoc_dom"/>
</dbReference>
<feature type="transmembrane region" description="Helical" evidence="6">
    <location>
        <begin position="52"/>
        <end position="71"/>
    </location>
</feature>
<organism evidence="8 9">
    <name type="scientific">Leptotrombidium deliense</name>
    <dbReference type="NCBI Taxonomy" id="299467"/>
    <lineage>
        <taxon>Eukaryota</taxon>
        <taxon>Metazoa</taxon>
        <taxon>Ecdysozoa</taxon>
        <taxon>Arthropoda</taxon>
        <taxon>Chelicerata</taxon>
        <taxon>Arachnida</taxon>
        <taxon>Acari</taxon>
        <taxon>Acariformes</taxon>
        <taxon>Trombidiformes</taxon>
        <taxon>Prostigmata</taxon>
        <taxon>Anystina</taxon>
        <taxon>Parasitengona</taxon>
        <taxon>Trombiculoidea</taxon>
        <taxon>Trombiculidae</taxon>
        <taxon>Leptotrombidium</taxon>
    </lineage>
</organism>
<feature type="non-terminal residue" evidence="8">
    <location>
        <position position="453"/>
    </location>
</feature>
<proteinExistence type="inferred from homology"/>
<sequence>IGCLVPFLSVHIQEIGITAKESAWINTISAVVSIFGPLIAVPVAYKYNKFRALIVLTLVFSGVFYTSLLFVPKVIRTPRLPQMVFDCTNSQLQIEQCPDWEGLAKVATIAIPLSIWSPLCGYLVDFYSTLAGFSDYAPPFILFDGMVLISCALAIALPIAPFTSPILSIQSQTSLRSLNNCRRHSTEREKVPLKSKCVLVFLFPIVLVLGTQWGLLETYLLPFYLQMNSSKLWIGLTFTITFLSFTPFALVIKSMTSAVGRSHLIVLGFIFYALRLSGISFLSKPRWTLIPFEAMEAFTLPIAWIGITSYCHHLIQRSSRGAEMLRNGVSSSTSTHLMLQILLIITHFGIGRALGTFCWALWDWRWIDDNHLWTWLTEAETDDSSYSFRYRPRKPSKKRKQTDVQTPVVLNGVHYSRLVEKDKDKANDVQSPIKQTNGDTHIKMIDAADDEAI</sequence>
<evidence type="ECO:0000313" key="8">
    <source>
        <dbReference type="EMBL" id="RWS31123.1"/>
    </source>
</evidence>